<dbReference type="RefSeq" id="WP_036850484.1">
    <property type="nucleotide sequence ID" value="NZ_JQJD01000007.1"/>
</dbReference>
<dbReference type="GO" id="GO:0008270">
    <property type="term" value="F:zinc ion binding"/>
    <property type="evidence" value="ECO:0007669"/>
    <property type="project" value="InterPro"/>
</dbReference>
<gene>
    <name evidence="3" type="ORF">HQ35_01845</name>
</gene>
<dbReference type="Proteomes" id="UP000030125">
    <property type="component" value="Unassembled WGS sequence"/>
</dbReference>
<dbReference type="Pfam" id="PF00484">
    <property type="entry name" value="Pro_CA"/>
    <property type="match status" value="1"/>
</dbReference>
<dbReference type="PANTHER" id="PTHR11002">
    <property type="entry name" value="CARBONIC ANHYDRASE"/>
    <property type="match status" value="1"/>
</dbReference>
<dbReference type="OrthoDB" id="9797527at2"/>
<dbReference type="PANTHER" id="PTHR11002:SF79">
    <property type="entry name" value="CARBONIC ANHYDRASE 2"/>
    <property type="match status" value="1"/>
</dbReference>
<feature type="binding site" evidence="2">
    <location>
        <position position="97"/>
    </location>
    <ligand>
        <name>Zn(2+)</name>
        <dbReference type="ChEBI" id="CHEBI:29105"/>
    </ligand>
</feature>
<keyword evidence="2" id="KW-0862">Zinc</keyword>
<feature type="binding site" evidence="2">
    <location>
        <position position="151"/>
    </location>
    <ligand>
        <name>Zn(2+)</name>
        <dbReference type="ChEBI" id="CHEBI:29105"/>
    </ligand>
</feature>
<evidence type="ECO:0000313" key="3">
    <source>
        <dbReference type="EMBL" id="KGN82813.1"/>
    </source>
</evidence>
<dbReference type="GO" id="GO:0004089">
    <property type="term" value="F:carbonate dehydratase activity"/>
    <property type="evidence" value="ECO:0007669"/>
    <property type="project" value="InterPro"/>
</dbReference>
<sequence>MKKTILFSAVMMMLVSCGNQSTQNKSEAPAVDRSAQISEVITKEAQDGLTPDLVIESLKAGNARYVENKQVERDFEGQATASLQGQYPEAIILSCIDSRVPVEYIFDKGIGDLFVGRVAGNVADDYMLGSLEYACGVSGSKVILVLGHHDCGAIKSAIKGVELGNITSLMEEIKPSVEATEYAGERTYSNKEFADAVVKENVLQTIEEIRRDSPILKKLEEEGKIKICGAIYEMDTRKVHFL</sequence>
<dbReference type="STRING" id="36874.HQ34_05810"/>
<evidence type="ECO:0000313" key="4">
    <source>
        <dbReference type="Proteomes" id="UP000030125"/>
    </source>
</evidence>
<comment type="similarity">
    <text evidence="1">Belongs to the beta-class carbonic anhydrase family.</text>
</comment>
<dbReference type="SUPFAM" id="SSF53056">
    <property type="entry name" value="beta-carbonic anhydrase, cab"/>
    <property type="match status" value="1"/>
</dbReference>
<feature type="binding site" evidence="2">
    <location>
        <position position="148"/>
    </location>
    <ligand>
        <name>Zn(2+)</name>
        <dbReference type="ChEBI" id="CHEBI:29105"/>
    </ligand>
</feature>
<comment type="caution">
    <text evidence="3">The sequence shown here is derived from an EMBL/GenBank/DDBJ whole genome shotgun (WGS) entry which is preliminary data.</text>
</comment>
<dbReference type="InterPro" id="IPR001765">
    <property type="entry name" value="Carbonic_anhydrase"/>
</dbReference>
<dbReference type="EMBL" id="JQJD01000007">
    <property type="protein sequence ID" value="KGN82813.1"/>
    <property type="molecule type" value="Genomic_DNA"/>
</dbReference>
<keyword evidence="2" id="KW-0479">Metal-binding</keyword>
<evidence type="ECO:0000256" key="1">
    <source>
        <dbReference type="ARBA" id="ARBA00006217"/>
    </source>
</evidence>
<feature type="binding site" evidence="2">
    <location>
        <position position="95"/>
    </location>
    <ligand>
        <name>Zn(2+)</name>
        <dbReference type="ChEBI" id="CHEBI:29105"/>
    </ligand>
</feature>
<dbReference type="InterPro" id="IPR036874">
    <property type="entry name" value="Carbonic_anhydrase_sf"/>
</dbReference>
<keyword evidence="4" id="KW-1185">Reference proteome</keyword>
<reference evidence="3 4" key="1">
    <citation type="submission" date="2014-08" db="EMBL/GenBank/DDBJ databases">
        <title>Porphyromonas cangingivalis strain:COT-109_OH1386 Genome sequencing.</title>
        <authorList>
            <person name="Wallis C."/>
            <person name="Deusch O."/>
            <person name="O'Flynn C."/>
            <person name="Davis I."/>
            <person name="Jospin G."/>
            <person name="Darling A.E."/>
            <person name="Coil D.A."/>
            <person name="Alexiev A."/>
            <person name="Horsfall A."/>
            <person name="Kirkwood N."/>
            <person name="Harris S."/>
            <person name="Eisen J.A."/>
        </authorList>
    </citation>
    <scope>NUCLEOTIDE SEQUENCE [LARGE SCALE GENOMIC DNA]</scope>
    <source>
        <strain evidence="4">COT-109 OH1386</strain>
    </source>
</reference>
<accession>A0A0A2EV68</accession>
<evidence type="ECO:0000256" key="2">
    <source>
        <dbReference type="PIRSR" id="PIRSR601765-1"/>
    </source>
</evidence>
<comment type="cofactor">
    <cofactor evidence="2">
        <name>Zn(2+)</name>
        <dbReference type="ChEBI" id="CHEBI:29105"/>
    </cofactor>
    <text evidence="2">Binds 1 zinc ion per subunit.</text>
</comment>
<dbReference type="PROSITE" id="PS51257">
    <property type="entry name" value="PROKAR_LIPOPROTEIN"/>
    <property type="match status" value="1"/>
</dbReference>
<name>A0A0A2EV68_PORCN</name>
<protein>
    <submittedName>
        <fullName evidence="3">Carbonic anhydrase</fullName>
    </submittedName>
</protein>
<dbReference type="CDD" id="cd03378">
    <property type="entry name" value="beta_CA_cladeC"/>
    <property type="match status" value="1"/>
</dbReference>
<dbReference type="SMART" id="SM00947">
    <property type="entry name" value="Pro_CA"/>
    <property type="match status" value="1"/>
</dbReference>
<organism evidence="3 4">
    <name type="scientific">Porphyromonas cangingivalis</name>
    <dbReference type="NCBI Taxonomy" id="36874"/>
    <lineage>
        <taxon>Bacteria</taxon>
        <taxon>Pseudomonadati</taxon>
        <taxon>Bacteroidota</taxon>
        <taxon>Bacteroidia</taxon>
        <taxon>Bacteroidales</taxon>
        <taxon>Porphyromonadaceae</taxon>
        <taxon>Porphyromonas</taxon>
    </lineage>
</organism>
<dbReference type="AlphaFoldDB" id="A0A0A2EV68"/>
<proteinExistence type="inferred from homology"/>
<dbReference type="Gene3D" id="3.40.1050.10">
    <property type="entry name" value="Carbonic anhydrase"/>
    <property type="match status" value="1"/>
</dbReference>
<dbReference type="NCBIfam" id="NF011765">
    <property type="entry name" value="PRK15219.1"/>
    <property type="match status" value="1"/>
</dbReference>
<dbReference type="eggNOG" id="COG0288">
    <property type="taxonomic scope" value="Bacteria"/>
</dbReference>